<dbReference type="RefSeq" id="XP_066708585.1">
    <property type="nucleotide sequence ID" value="XM_066865456.1"/>
</dbReference>
<comment type="caution">
    <text evidence="1">The sequence shown here is derived from an EMBL/GenBank/DDBJ whole genome shotgun (WGS) entry which is preliminary data.</text>
</comment>
<reference evidence="1 2" key="1">
    <citation type="submission" date="2023-01" db="EMBL/GenBank/DDBJ databases">
        <title>Analysis of 21 Apiospora genomes using comparative genomics revels a genus with tremendous synthesis potential of carbohydrate active enzymes and secondary metabolites.</title>
        <authorList>
            <person name="Sorensen T."/>
        </authorList>
    </citation>
    <scope>NUCLEOTIDE SEQUENCE [LARGE SCALE GENOMIC DNA]</scope>
    <source>
        <strain evidence="1 2">CBS 135458</strain>
    </source>
</reference>
<proteinExistence type="predicted"/>
<evidence type="ECO:0000313" key="2">
    <source>
        <dbReference type="Proteomes" id="UP001480595"/>
    </source>
</evidence>
<gene>
    <name evidence="1" type="ORF">PG994_014047</name>
</gene>
<evidence type="ECO:0000313" key="1">
    <source>
        <dbReference type="EMBL" id="KAK8041040.1"/>
    </source>
</evidence>
<name>A0ABR1T347_9PEZI</name>
<sequence length="70" mass="7861">MALPINEVVTKTEADAMYTKGDCSVFPMNSNDVLTEAVDDMIREDRPYSRGTGDALRPGLRCLFLGRIHW</sequence>
<keyword evidence="2" id="KW-1185">Reference proteome</keyword>
<organism evidence="1 2">
    <name type="scientific">Apiospora phragmitis</name>
    <dbReference type="NCBI Taxonomy" id="2905665"/>
    <lineage>
        <taxon>Eukaryota</taxon>
        <taxon>Fungi</taxon>
        <taxon>Dikarya</taxon>
        <taxon>Ascomycota</taxon>
        <taxon>Pezizomycotina</taxon>
        <taxon>Sordariomycetes</taxon>
        <taxon>Xylariomycetidae</taxon>
        <taxon>Amphisphaeriales</taxon>
        <taxon>Apiosporaceae</taxon>
        <taxon>Apiospora</taxon>
    </lineage>
</organism>
<dbReference type="GeneID" id="92098519"/>
<dbReference type="EMBL" id="JAQQWL010000015">
    <property type="protein sequence ID" value="KAK8041040.1"/>
    <property type="molecule type" value="Genomic_DNA"/>
</dbReference>
<accession>A0ABR1T347</accession>
<dbReference type="Proteomes" id="UP001480595">
    <property type="component" value="Unassembled WGS sequence"/>
</dbReference>
<protein>
    <submittedName>
        <fullName evidence="1">Uncharacterized protein</fullName>
    </submittedName>
</protein>